<evidence type="ECO:0000313" key="9">
    <source>
        <dbReference type="Proteomes" id="UP001325140"/>
    </source>
</evidence>
<dbReference type="Gene3D" id="1.10.3860.10">
    <property type="entry name" value="Sodium:dicarboxylate symporter"/>
    <property type="match status" value="1"/>
</dbReference>
<dbReference type="PANTHER" id="PTHR42865:SF7">
    <property type="entry name" value="PROTON_GLUTAMATE-ASPARTATE SYMPORTER"/>
    <property type="match status" value="1"/>
</dbReference>
<sequence length="402" mass="44761">MLFLKFFPILATVLLCIVIVTCESIISLSCKEILLGISIALKNILMSVIPFVIFSSIYKAFSRIVTESIVFIFVILLTIIISNFLAVTFAGIVGYSFLASNTSDMLLQKISNDGCLKPAFILPMIKSLSNGEAFLASVLCVIFGKLGIRKKWYISINAFIIQVTNYVEKACVFFLRNLFFQLLPLFVAGFVMKLVYEKTFYDLMQFSGEFMIISCISITCYLFAIFGGTLLIDPLRNWKENIAGAIVPVMTAFCTMSSLAALPFTIRNIENGTRNKELCVASANATVTTHMIGDAIFIPLLAITILLTNGFVMPSYSSYMLFTIWFVLTKFSGAGVPGGTIIVMIPILENYLCFDETLGMVITMLYIVLDPLITACSVFANNIFILYLDKVFSLVKRYRTPH</sequence>
<keyword evidence="4 7" id="KW-0812">Transmembrane</keyword>
<accession>A0ABZ0UN19</accession>
<evidence type="ECO:0000256" key="4">
    <source>
        <dbReference type="ARBA" id="ARBA00022692"/>
    </source>
</evidence>
<keyword evidence="2" id="KW-0813">Transport</keyword>
<protein>
    <submittedName>
        <fullName evidence="8">Sodium:dicarboxylate symporter family protein</fullName>
    </submittedName>
</protein>
<feature type="transmembrane region" description="Helical" evidence="7">
    <location>
        <begin position="244"/>
        <end position="266"/>
    </location>
</feature>
<feature type="transmembrane region" description="Helical" evidence="7">
    <location>
        <begin position="170"/>
        <end position="191"/>
    </location>
</feature>
<feature type="transmembrane region" description="Helical" evidence="7">
    <location>
        <begin position="291"/>
        <end position="312"/>
    </location>
</feature>
<evidence type="ECO:0000256" key="5">
    <source>
        <dbReference type="ARBA" id="ARBA00022989"/>
    </source>
</evidence>
<evidence type="ECO:0000256" key="6">
    <source>
        <dbReference type="ARBA" id="ARBA00023136"/>
    </source>
</evidence>
<dbReference type="InterPro" id="IPR001991">
    <property type="entry name" value="Na-dicarboxylate_symporter"/>
</dbReference>
<dbReference type="InterPro" id="IPR036458">
    <property type="entry name" value="Na:dicarbo_symporter_sf"/>
</dbReference>
<feature type="transmembrane region" description="Helical" evidence="7">
    <location>
        <begin position="324"/>
        <end position="348"/>
    </location>
</feature>
<dbReference type="PANTHER" id="PTHR42865">
    <property type="entry name" value="PROTON/GLUTAMATE-ASPARTATE SYMPORTER"/>
    <property type="match status" value="1"/>
</dbReference>
<reference evidence="8" key="1">
    <citation type="submission" date="2022-10" db="EMBL/GenBank/DDBJ databases">
        <title>Host association and intracellularity evolved multiple times independently in the Rickettsiales.</title>
        <authorList>
            <person name="Castelli M."/>
            <person name="Nardi T."/>
            <person name="Gammuto L."/>
            <person name="Bellinzona G."/>
            <person name="Sabaneyeva E."/>
            <person name="Potekhin A."/>
            <person name="Serra V."/>
            <person name="Petroni G."/>
            <person name="Sassera D."/>
        </authorList>
    </citation>
    <scope>NUCLEOTIDE SEQUENCE [LARGE SCALE GENOMIC DNA]</scope>
    <source>
        <strain evidence="8">US_Bl 11III1</strain>
    </source>
</reference>
<keyword evidence="3" id="KW-1003">Cell membrane</keyword>
<dbReference type="EMBL" id="CP110343">
    <property type="protein sequence ID" value="WPX97525.1"/>
    <property type="molecule type" value="Genomic_DNA"/>
</dbReference>
<feature type="transmembrane region" description="Helical" evidence="7">
    <location>
        <begin position="211"/>
        <end position="232"/>
    </location>
</feature>
<proteinExistence type="predicted"/>
<dbReference type="SUPFAM" id="SSF118215">
    <property type="entry name" value="Proton glutamate symport protein"/>
    <property type="match status" value="1"/>
</dbReference>
<gene>
    <name evidence="8" type="ORF">Fokcrypt_00030</name>
</gene>
<feature type="transmembrane region" description="Helical" evidence="7">
    <location>
        <begin position="70"/>
        <end position="98"/>
    </location>
</feature>
<feature type="transmembrane region" description="Helical" evidence="7">
    <location>
        <begin position="34"/>
        <end position="58"/>
    </location>
</feature>
<keyword evidence="6 7" id="KW-0472">Membrane</keyword>
<comment type="subcellular location">
    <subcellularLocation>
        <location evidence="1">Cell membrane</location>
        <topology evidence="1">Multi-pass membrane protein</topology>
    </subcellularLocation>
</comment>
<evidence type="ECO:0000256" key="1">
    <source>
        <dbReference type="ARBA" id="ARBA00004651"/>
    </source>
</evidence>
<evidence type="ECO:0000256" key="2">
    <source>
        <dbReference type="ARBA" id="ARBA00022448"/>
    </source>
</evidence>
<organism evidence="8 9">
    <name type="scientific">Candidatus Fokinia crypta</name>
    <dbReference type="NCBI Taxonomy" id="1920990"/>
    <lineage>
        <taxon>Bacteria</taxon>
        <taxon>Pseudomonadati</taxon>
        <taxon>Pseudomonadota</taxon>
        <taxon>Alphaproteobacteria</taxon>
        <taxon>Rickettsiales</taxon>
        <taxon>Candidatus Midichloriaceae</taxon>
        <taxon>Candidatus Fokinia</taxon>
    </lineage>
</organism>
<dbReference type="RefSeq" id="WP_323722187.1">
    <property type="nucleotide sequence ID" value="NZ_CP110343.1"/>
</dbReference>
<feature type="transmembrane region" description="Helical" evidence="7">
    <location>
        <begin position="360"/>
        <end position="388"/>
    </location>
</feature>
<dbReference type="Pfam" id="PF00375">
    <property type="entry name" value="SDF"/>
    <property type="match status" value="1"/>
</dbReference>
<evidence type="ECO:0000313" key="8">
    <source>
        <dbReference type="EMBL" id="WPX97525.1"/>
    </source>
</evidence>
<dbReference type="Proteomes" id="UP001325140">
    <property type="component" value="Chromosome"/>
</dbReference>
<evidence type="ECO:0000256" key="7">
    <source>
        <dbReference type="SAM" id="Phobius"/>
    </source>
</evidence>
<keyword evidence="5 7" id="KW-1133">Transmembrane helix</keyword>
<evidence type="ECO:0000256" key="3">
    <source>
        <dbReference type="ARBA" id="ARBA00022475"/>
    </source>
</evidence>
<name>A0ABZ0UN19_9RICK</name>
<keyword evidence="9" id="KW-1185">Reference proteome</keyword>